<proteinExistence type="predicted"/>
<evidence type="ECO:0000313" key="2">
    <source>
        <dbReference type="EMBL" id="KKW27003.1"/>
    </source>
</evidence>
<dbReference type="GO" id="GO:0006260">
    <property type="term" value="P:DNA replication"/>
    <property type="evidence" value="ECO:0007669"/>
    <property type="project" value="InterPro"/>
</dbReference>
<evidence type="ECO:0000313" key="3">
    <source>
        <dbReference type="Proteomes" id="UP000034913"/>
    </source>
</evidence>
<gene>
    <name evidence="2" type="ORF">VF00_C0002G0330</name>
</gene>
<comment type="caution">
    <text evidence="2">The sequence shown here is derived from an EMBL/GenBank/DDBJ whole genome shotgun (WGS) entry which is preliminary data.</text>
</comment>
<evidence type="ECO:0000259" key="1">
    <source>
        <dbReference type="Pfam" id="PF05144"/>
    </source>
</evidence>
<dbReference type="InterPro" id="IPR022686">
    <property type="entry name" value="G2P_N"/>
</dbReference>
<dbReference type="AlphaFoldDB" id="A0A0G1X756"/>
<name>A0A0G1X756_UNCK3</name>
<organism evidence="2 3">
    <name type="scientific">candidate division Kazan bacterium GW2011_GWB1_52_7</name>
    <dbReference type="NCBI Taxonomy" id="1620414"/>
    <lineage>
        <taxon>Bacteria</taxon>
        <taxon>Bacteria division Kazan-3B-28</taxon>
    </lineage>
</organism>
<feature type="domain" description="Replication-associated protein G2P N-terminal" evidence="1">
    <location>
        <begin position="69"/>
        <end position="229"/>
    </location>
</feature>
<reference evidence="2 3" key="1">
    <citation type="journal article" date="2015" name="Nature">
        <title>rRNA introns, odd ribosomes, and small enigmatic genomes across a large radiation of phyla.</title>
        <authorList>
            <person name="Brown C.T."/>
            <person name="Hug L.A."/>
            <person name="Thomas B.C."/>
            <person name="Sharon I."/>
            <person name="Castelle C.J."/>
            <person name="Singh A."/>
            <person name="Wilkins M.J."/>
            <person name="Williams K.H."/>
            <person name="Banfield J.F."/>
        </authorList>
    </citation>
    <scope>NUCLEOTIDE SEQUENCE [LARGE SCALE GENOMIC DNA]</scope>
</reference>
<sequence>MIDTIVLKIPKGQYYISKPDKFSKNADDFTKYEKPISKITNNPTAEERRLHHYRPCLTLTKRWTKDGQIAQELTIQFSAPKLLYGNNLEELTDSDFDAVLERLTNSLRDIGVNILKPLLATAQVSAVHYSKNIELEDGYTPSFVIKELMKVNISKKLDITRHGFQNDGQSLQYYATSNSLVFYDKIQDIQKTKNRSIDKDQNYIQRSLFEQAQEQKLEILRVEIRIADRRKLNSLLQKLGYPKNPTFKDVFCSGTSQKVVSYYWQELIANHNLFIFTSDIKPKQILNTILINHPKIKHKQAIFLTGLYLLAKDATGIRELRQMLNNRANPRTWTRIVKELKNLNKSPAQYDGWVKQVIAQIDEFQPYKPRFEM</sequence>
<dbReference type="EMBL" id="LCRB01000002">
    <property type="protein sequence ID" value="KKW27003.1"/>
    <property type="molecule type" value="Genomic_DNA"/>
</dbReference>
<accession>A0A0G1X756</accession>
<dbReference type="Proteomes" id="UP000034913">
    <property type="component" value="Unassembled WGS sequence"/>
</dbReference>
<dbReference type="Pfam" id="PF05144">
    <property type="entry name" value="Phage_CRI"/>
    <property type="match status" value="1"/>
</dbReference>
<protein>
    <recommendedName>
        <fullName evidence="1">Replication-associated protein G2P N-terminal domain-containing protein</fullName>
    </recommendedName>
</protein>